<dbReference type="RefSeq" id="WP_221189111.1">
    <property type="nucleotide sequence ID" value="NZ_JACHXY010000001.1"/>
</dbReference>
<dbReference type="AlphaFoldDB" id="A0A7W5CGF2"/>
<dbReference type="PANTHER" id="PTHR11985:SF15">
    <property type="entry name" value="GLYCEROL-3-PHOSPHATE DEHYDROGENASE, MITOCHONDRIAL"/>
    <property type="match status" value="1"/>
</dbReference>
<dbReference type="EC" id="1.1.5.3" evidence="8"/>
<evidence type="ECO:0000256" key="5">
    <source>
        <dbReference type="ARBA" id="ARBA00023002"/>
    </source>
</evidence>
<dbReference type="InterPro" id="IPR000447">
    <property type="entry name" value="G3P_DH_FAD-dep"/>
</dbReference>
<dbReference type="PROSITE" id="PS00978">
    <property type="entry name" value="FAD_G3PDH_2"/>
    <property type="match status" value="1"/>
</dbReference>
<dbReference type="SUPFAM" id="SSF51905">
    <property type="entry name" value="FAD/NAD(P)-binding domain"/>
    <property type="match status" value="1"/>
</dbReference>
<dbReference type="GO" id="GO:0004368">
    <property type="term" value="F:glycerol-3-phosphate dehydrogenase (quinone) activity"/>
    <property type="evidence" value="ECO:0007669"/>
    <property type="project" value="UniProtKB-EC"/>
</dbReference>
<gene>
    <name evidence="8" type="ORF">FHS07_000871</name>
</gene>
<accession>A0A7W5CGF2</accession>
<dbReference type="InterPro" id="IPR031656">
    <property type="entry name" value="DAO_C"/>
</dbReference>
<keyword evidence="3" id="KW-0285">Flavoprotein</keyword>
<evidence type="ECO:0000313" key="8">
    <source>
        <dbReference type="EMBL" id="MBB3157187.1"/>
    </source>
</evidence>
<reference evidence="8 9" key="1">
    <citation type="submission" date="2020-08" db="EMBL/GenBank/DDBJ databases">
        <title>Genomic Encyclopedia of Type Strains, Phase III (KMG-III): the genomes of soil and plant-associated and newly described type strains.</title>
        <authorList>
            <person name="Whitman W."/>
        </authorList>
    </citation>
    <scope>NUCLEOTIDE SEQUENCE [LARGE SCALE GENOMIC DNA]</scope>
    <source>
        <strain evidence="8 9">CECT 8356</strain>
    </source>
</reference>
<evidence type="ECO:0000313" key="9">
    <source>
        <dbReference type="Proteomes" id="UP000543579"/>
    </source>
</evidence>
<feature type="domain" description="Alpha-glycerophosphate oxidase C-terminal" evidence="7">
    <location>
        <begin position="405"/>
        <end position="522"/>
    </location>
</feature>
<dbReference type="Gene3D" id="1.10.8.870">
    <property type="entry name" value="Alpha-glycerophosphate oxidase, cap domain"/>
    <property type="match status" value="1"/>
</dbReference>
<comment type="similarity">
    <text evidence="2">Belongs to the FAD-dependent glycerol-3-phosphate dehydrogenase family.</text>
</comment>
<evidence type="ECO:0000256" key="1">
    <source>
        <dbReference type="ARBA" id="ARBA00001974"/>
    </source>
</evidence>
<dbReference type="GO" id="GO:0046168">
    <property type="term" value="P:glycerol-3-phosphate catabolic process"/>
    <property type="evidence" value="ECO:0007669"/>
    <property type="project" value="TreeGrafter"/>
</dbReference>
<keyword evidence="5 8" id="KW-0560">Oxidoreductase</keyword>
<keyword evidence="4" id="KW-0274">FAD</keyword>
<dbReference type="Pfam" id="PF16901">
    <property type="entry name" value="DAO_C"/>
    <property type="match status" value="1"/>
</dbReference>
<evidence type="ECO:0000256" key="2">
    <source>
        <dbReference type="ARBA" id="ARBA00007330"/>
    </source>
</evidence>
<dbReference type="EMBL" id="JACHXY010000001">
    <property type="protein sequence ID" value="MBB3157187.1"/>
    <property type="molecule type" value="Genomic_DNA"/>
</dbReference>
<proteinExistence type="inferred from homology"/>
<dbReference type="Gene3D" id="3.50.50.60">
    <property type="entry name" value="FAD/NAD(P)-binding domain"/>
    <property type="match status" value="1"/>
</dbReference>
<sequence>MDNADQPTFDVVVIGAGINGLGIARDAAERGLSVALVEQEDVCAGVSAWSGRLVHGGLRYLERGDVRLVRESLRERELLFKVAPHLVKPVRLIMPFYARNTRPSWMIRLGMLAYDVLSVDKSVSWHRILSTTAVRRRFTGMSREGLSGAALFTDGQVEYAERLCVELAVAAVDAGARLFLHTRAVGVLGSGKEITGVRVRHADGTMRDISATLTINAGGPWVDAVLRGESATSTLPSIPSPRLIGGAKGSHIIVDAFPGAPDDVVYYESQTDGRLVLVIPWMGRYLIGCTDTKFELDPDEARAESDEIDYLLTETNALVPGADLTVDDVLYTYSGVRPLPYAPDIPEWKVPRSHIVRDHVKDGYPGLLSIVGGKLTTYRQLAEDAVDRAVKILGAGLKHPVSKFQPFPGARTADMVDFEASVLSTTLVRRDTAERLWDLYGTRAERVLDLVRERPELAERFDPESPAIAAELIFAMRHEFAETITDVFARRLLLAFEPTHGIRGVERAADILADLGGWDAGRRDAEISGYRRWLDHLRVPARTAQPA</sequence>
<protein>
    <submittedName>
        <fullName evidence="8">Glycerol-3-phosphate dehydrogenase</fullName>
        <ecNumber evidence="8">1.1.5.3</ecNumber>
    </submittedName>
</protein>
<evidence type="ECO:0000259" key="6">
    <source>
        <dbReference type="Pfam" id="PF01266"/>
    </source>
</evidence>
<evidence type="ECO:0000259" key="7">
    <source>
        <dbReference type="Pfam" id="PF16901"/>
    </source>
</evidence>
<dbReference type="InterPro" id="IPR036188">
    <property type="entry name" value="FAD/NAD-bd_sf"/>
</dbReference>
<dbReference type="Proteomes" id="UP000543579">
    <property type="component" value="Unassembled WGS sequence"/>
</dbReference>
<name>A0A7W5CGF2_9MICO</name>
<comment type="caution">
    <text evidence="8">The sequence shown here is derived from an EMBL/GenBank/DDBJ whole genome shotgun (WGS) entry which is preliminary data.</text>
</comment>
<evidence type="ECO:0000256" key="3">
    <source>
        <dbReference type="ARBA" id="ARBA00022630"/>
    </source>
</evidence>
<comment type="cofactor">
    <cofactor evidence="1">
        <name>FAD</name>
        <dbReference type="ChEBI" id="CHEBI:57692"/>
    </cofactor>
</comment>
<dbReference type="InterPro" id="IPR038299">
    <property type="entry name" value="DAO_C_sf"/>
</dbReference>
<dbReference type="Pfam" id="PF01266">
    <property type="entry name" value="DAO"/>
    <property type="match status" value="1"/>
</dbReference>
<dbReference type="PRINTS" id="PR01001">
    <property type="entry name" value="FADG3PDH"/>
</dbReference>
<organism evidence="8 9">
    <name type="scientific">Microbacterium proteolyticum</name>
    <dbReference type="NCBI Taxonomy" id="1572644"/>
    <lineage>
        <taxon>Bacteria</taxon>
        <taxon>Bacillati</taxon>
        <taxon>Actinomycetota</taxon>
        <taxon>Actinomycetes</taxon>
        <taxon>Micrococcales</taxon>
        <taxon>Microbacteriaceae</taxon>
        <taxon>Microbacterium</taxon>
    </lineage>
</organism>
<dbReference type="Gene3D" id="3.30.9.10">
    <property type="entry name" value="D-Amino Acid Oxidase, subunit A, domain 2"/>
    <property type="match status" value="1"/>
</dbReference>
<evidence type="ECO:0000256" key="4">
    <source>
        <dbReference type="ARBA" id="ARBA00022827"/>
    </source>
</evidence>
<feature type="domain" description="FAD dependent oxidoreductase" evidence="6">
    <location>
        <begin position="10"/>
        <end position="379"/>
    </location>
</feature>
<dbReference type="InterPro" id="IPR006076">
    <property type="entry name" value="FAD-dep_OxRdtase"/>
</dbReference>
<dbReference type="PANTHER" id="PTHR11985">
    <property type="entry name" value="GLYCEROL-3-PHOSPHATE DEHYDROGENASE"/>
    <property type="match status" value="1"/>
</dbReference>